<organism evidence="2 3">
    <name type="scientific">Drosophila gunungcola</name>
    <name type="common">fruit fly</name>
    <dbReference type="NCBI Taxonomy" id="103775"/>
    <lineage>
        <taxon>Eukaryota</taxon>
        <taxon>Metazoa</taxon>
        <taxon>Ecdysozoa</taxon>
        <taxon>Arthropoda</taxon>
        <taxon>Hexapoda</taxon>
        <taxon>Insecta</taxon>
        <taxon>Pterygota</taxon>
        <taxon>Neoptera</taxon>
        <taxon>Endopterygota</taxon>
        <taxon>Diptera</taxon>
        <taxon>Brachycera</taxon>
        <taxon>Muscomorpha</taxon>
        <taxon>Ephydroidea</taxon>
        <taxon>Drosophilidae</taxon>
        <taxon>Drosophila</taxon>
        <taxon>Sophophora</taxon>
    </lineage>
</organism>
<feature type="domain" description="LITAF" evidence="1">
    <location>
        <begin position="144"/>
        <end position="206"/>
    </location>
</feature>
<dbReference type="Proteomes" id="UP001059596">
    <property type="component" value="Unassembled WGS sequence"/>
</dbReference>
<keyword evidence="3" id="KW-1185">Reference proteome</keyword>
<dbReference type="Pfam" id="PF10601">
    <property type="entry name" value="zf-LITAF-like"/>
    <property type="match status" value="1"/>
</dbReference>
<dbReference type="SMART" id="SM00714">
    <property type="entry name" value="LITAF"/>
    <property type="match status" value="1"/>
</dbReference>
<protein>
    <recommendedName>
        <fullName evidence="1">LITAF domain-containing protein</fullName>
    </recommendedName>
</protein>
<accession>A0A9P9YEI6</accession>
<evidence type="ECO:0000259" key="1">
    <source>
        <dbReference type="SMART" id="SM00714"/>
    </source>
</evidence>
<dbReference type="OrthoDB" id="7765058at2759"/>
<proteinExistence type="predicted"/>
<reference evidence="2" key="1">
    <citation type="journal article" date="2023" name="Genome Biol. Evol.">
        <title>Long-read-based Genome Assembly of Drosophila gunungcola Reveals Fewer Chemosensory Genes in Flower-breeding Species.</title>
        <authorList>
            <person name="Negi A."/>
            <person name="Liao B.Y."/>
            <person name="Yeh S.D."/>
        </authorList>
    </citation>
    <scope>NUCLEOTIDE SEQUENCE</scope>
    <source>
        <strain evidence="2">Sukarami</strain>
    </source>
</reference>
<evidence type="ECO:0000313" key="3">
    <source>
        <dbReference type="Proteomes" id="UP001059596"/>
    </source>
</evidence>
<sequence length="218" mass="25230">MAQPSLPQGNEKRLRCLRCNKKIKSSRYETSRLARHNEQKHPEINLNRKPEHKLASKHGITEDCLAQNSIMKESQKAEKADRLNDMPRLTVHWRRDLDKCKKTPTAACNASATKDHLCLCAKDKAMSTRNQFLKDSVYRWSALDGKLFCPACGCKRRPLIKAASELESGWYANCWIFCLLPCLMSSDNQEYLYCSKCKTFLGIYNREKNIVRPNREFV</sequence>
<name>A0A9P9YEI6_9MUSC</name>
<dbReference type="EMBL" id="JAMKOV010000035">
    <property type="protein sequence ID" value="KAI8035508.1"/>
    <property type="molecule type" value="Genomic_DNA"/>
</dbReference>
<comment type="caution">
    <text evidence="2">The sequence shown here is derived from an EMBL/GenBank/DDBJ whole genome shotgun (WGS) entry which is preliminary data.</text>
</comment>
<dbReference type="InterPro" id="IPR006629">
    <property type="entry name" value="LITAF"/>
</dbReference>
<gene>
    <name evidence="2" type="ORF">M5D96_011731</name>
</gene>
<dbReference type="AlphaFoldDB" id="A0A9P9YEI6"/>
<evidence type="ECO:0000313" key="2">
    <source>
        <dbReference type="EMBL" id="KAI8035508.1"/>
    </source>
</evidence>